<gene>
    <name evidence="1" type="ordered locus">Bcell_2321</name>
</gene>
<dbReference type="RefSeq" id="WP_013488916.1">
    <property type="nucleotide sequence ID" value="NC_014829.1"/>
</dbReference>
<dbReference type="Pfam" id="PF14177">
    <property type="entry name" value="YkyB"/>
    <property type="match status" value="1"/>
</dbReference>
<evidence type="ECO:0000313" key="1">
    <source>
        <dbReference type="EMBL" id="ADU30581.1"/>
    </source>
</evidence>
<evidence type="ECO:0000313" key="2">
    <source>
        <dbReference type="Proteomes" id="UP000001401"/>
    </source>
</evidence>
<protein>
    <submittedName>
        <fullName evidence="1">Uncharacterized protein</fullName>
    </submittedName>
</protein>
<dbReference type="eggNOG" id="ENOG50310Y3">
    <property type="taxonomic scope" value="Bacteria"/>
</dbReference>
<dbReference type="AlphaFoldDB" id="E6TR69"/>
<organism evidence="1 2">
    <name type="scientific">Evansella cellulosilytica (strain ATCC 21833 / DSM 2522 / FERM P-1141 / JCM 9156 / N-4)</name>
    <name type="common">Bacillus cellulosilyticus</name>
    <dbReference type="NCBI Taxonomy" id="649639"/>
    <lineage>
        <taxon>Bacteria</taxon>
        <taxon>Bacillati</taxon>
        <taxon>Bacillota</taxon>
        <taxon>Bacilli</taxon>
        <taxon>Bacillales</taxon>
        <taxon>Bacillaceae</taxon>
        <taxon>Evansella</taxon>
    </lineage>
</organism>
<dbReference type="InterPro" id="IPR025552">
    <property type="entry name" value="YkyB"/>
</dbReference>
<proteinExistence type="predicted"/>
<dbReference type="HOGENOM" id="CLU_125838_0_0_9"/>
<dbReference type="Proteomes" id="UP000001401">
    <property type="component" value="Chromosome"/>
</dbReference>
<name>E6TR69_EVAC2</name>
<dbReference type="OrthoDB" id="2360869at2"/>
<accession>E6TR69</accession>
<keyword evidence="2" id="KW-1185">Reference proteome</keyword>
<reference evidence="1" key="1">
    <citation type="submission" date="2010-12" db="EMBL/GenBank/DDBJ databases">
        <title>Complete sequence of Bacillus cellulosilyticus DSM 2522.</title>
        <authorList>
            <consortium name="US DOE Joint Genome Institute"/>
            <person name="Lucas S."/>
            <person name="Copeland A."/>
            <person name="Lapidus A."/>
            <person name="Cheng J.-F."/>
            <person name="Bruce D."/>
            <person name="Goodwin L."/>
            <person name="Pitluck S."/>
            <person name="Chertkov O."/>
            <person name="Detter J.C."/>
            <person name="Han C."/>
            <person name="Tapia R."/>
            <person name="Land M."/>
            <person name="Hauser L."/>
            <person name="Jeffries C."/>
            <person name="Kyrpides N."/>
            <person name="Ivanova N."/>
            <person name="Mikhailova N."/>
            <person name="Brumm P."/>
            <person name="Mead D."/>
            <person name="Woyke T."/>
        </authorList>
    </citation>
    <scope>NUCLEOTIDE SEQUENCE [LARGE SCALE GENOMIC DNA]</scope>
    <source>
        <strain evidence="1">DSM 2522</strain>
    </source>
</reference>
<sequence>MNTKTNDTPSLQHIKSALYTVNRHAKTALDSRELYYLKRKTLKKLVEENLAEKICLEYSLNPSKGFQSSVVLVRVGHSKSKEPFYFHTIAEKSDFKLEHKGKINQSIQNPRVQMALVTAKSILYKYLGETPKQKKTSHKNKNKKLESVFVSSYLDGRKRF</sequence>
<dbReference type="KEGG" id="bco:Bcell_2321"/>
<dbReference type="EMBL" id="CP002394">
    <property type="protein sequence ID" value="ADU30581.1"/>
    <property type="molecule type" value="Genomic_DNA"/>
</dbReference>
<dbReference type="STRING" id="649639.Bcell_2321"/>